<dbReference type="PANTHER" id="PTHR43308:SF5">
    <property type="entry name" value="S-LAYER PROTEIN _ PEPTIDOGLYCAN ENDO-BETA-N-ACETYLGLUCOSAMINIDASE"/>
    <property type="match status" value="1"/>
</dbReference>
<dbReference type="PROSITE" id="PS51272">
    <property type="entry name" value="SLH"/>
    <property type="match status" value="3"/>
</dbReference>
<feature type="domain" description="SLH" evidence="3">
    <location>
        <begin position="155"/>
        <end position="215"/>
    </location>
</feature>
<dbReference type="Gene3D" id="2.60.40.1080">
    <property type="match status" value="1"/>
</dbReference>
<dbReference type="Proteomes" id="UP000247150">
    <property type="component" value="Unassembled WGS sequence"/>
</dbReference>
<dbReference type="AlphaFoldDB" id="A0A2V3A5W2"/>
<name>A0A2V3A5W2_9BACI</name>
<dbReference type="InterPro" id="IPR051465">
    <property type="entry name" value="Cell_Envelope_Struct_Comp"/>
</dbReference>
<organism evidence="4 5">
    <name type="scientific">Cytobacillus oceanisediminis</name>
    <dbReference type="NCBI Taxonomy" id="665099"/>
    <lineage>
        <taxon>Bacteria</taxon>
        <taxon>Bacillati</taxon>
        <taxon>Bacillota</taxon>
        <taxon>Bacilli</taxon>
        <taxon>Bacillales</taxon>
        <taxon>Bacillaceae</taxon>
        <taxon>Cytobacillus</taxon>
    </lineage>
</organism>
<dbReference type="OrthoDB" id="2931652at2"/>
<feature type="domain" description="SLH" evidence="3">
    <location>
        <begin position="91"/>
        <end position="154"/>
    </location>
</feature>
<feature type="signal peptide" evidence="2">
    <location>
        <begin position="1"/>
        <end position="28"/>
    </location>
</feature>
<dbReference type="PANTHER" id="PTHR43308">
    <property type="entry name" value="OUTER MEMBRANE PROTEIN ALPHA-RELATED"/>
    <property type="match status" value="1"/>
</dbReference>
<comment type="caution">
    <text evidence="4">The sequence shown here is derived from an EMBL/GenBank/DDBJ whole genome shotgun (WGS) entry which is preliminary data.</text>
</comment>
<evidence type="ECO:0000313" key="4">
    <source>
        <dbReference type="EMBL" id="PWW31260.1"/>
    </source>
</evidence>
<sequence length="840" mass="88348">MAYQSKNHRKFLATSLTAAMVATAVAPAASFAASFPDVQDNNFYAPYVNQLADAGIIEGMPNGEFGLREKVTRAQAAKMVSLIRDLDLNAAAASFEDVKQDAWYAKYINALYAEKLVDGVTETEFAPNGTLTRAQFAKLVVDAYGLELQADAKTPFTDVKEGVWYTDYIKTLYANDLINGKTPTTFEPNATIDRADFAKLLVDADLEFGFTLGNPAVTGVSAVSPNTLKLEGTALKNIKASDLSVEGNKVTAVTPSADGKSALITLEGSIAPNTEVTLKATLNGTTKEFTVKFEYKVEKATVNAGLFDDDTKGQKVTFKINSESSAASVDYLKLAGYTVKFVAVDSDGASADIFKDNTTGELKDSLTKGDYEVEVQVTKGGTLVKSERETISVVNLEQVATAVKSVELTNGKGFVMNSKTLVAGETADVTEVISTIAGDDVDATANATVESSNQAAVSVSGKTLTANAAGKATITVTVGNSKSTFDVTVTNSVRKVTKVAPSTSSVKLITGKTTDVSVIVTDQYGDPFNTNENGKNELEEVVPSVLAGSYDLDTNNEGKVTLTLTAGSNAGTGTLYFKDANNNVLGSFNVQVTKVDNVGTSKLELKTLANQSKDNTLDVNNDKDNKVTYALNKYTTEGVYNGSIDLAAGNYSVESLKATVATAAISGTDLTITAKGKGQTDVVLKDSAGAVVGKITITVVDEQITITKVDFKATSTVDYIGETININDVFDIVASDDDEIVKGITLSKSTLHKVRIESDGDLYLDTDGDGQFNNDDVQLATVTAEVATGATGLAVGTFDPVTGISTTASGQKGTIIFKVMEDSSDATTAIASTSVTVNVK</sequence>
<gene>
    <name evidence="4" type="ORF">DFO73_102255</name>
</gene>
<keyword evidence="1 2" id="KW-0732">Signal</keyword>
<evidence type="ECO:0000259" key="3">
    <source>
        <dbReference type="PROSITE" id="PS51272"/>
    </source>
</evidence>
<proteinExistence type="predicted"/>
<dbReference type="RefSeq" id="WP_110063802.1">
    <property type="nucleotide sequence ID" value="NZ_QGTW01000002.1"/>
</dbReference>
<feature type="chain" id="PRO_5039431391" evidence="2">
    <location>
        <begin position="29"/>
        <end position="840"/>
    </location>
</feature>
<evidence type="ECO:0000256" key="1">
    <source>
        <dbReference type="ARBA" id="ARBA00022729"/>
    </source>
</evidence>
<evidence type="ECO:0000313" key="5">
    <source>
        <dbReference type="Proteomes" id="UP000247150"/>
    </source>
</evidence>
<dbReference type="EMBL" id="QGTW01000002">
    <property type="protein sequence ID" value="PWW31260.1"/>
    <property type="molecule type" value="Genomic_DNA"/>
</dbReference>
<dbReference type="InterPro" id="IPR001119">
    <property type="entry name" value="SLH_dom"/>
</dbReference>
<evidence type="ECO:0000256" key="2">
    <source>
        <dbReference type="SAM" id="SignalP"/>
    </source>
</evidence>
<accession>A0A2V3A5W2</accession>
<protein>
    <submittedName>
        <fullName evidence="4">S-layer family protein</fullName>
    </submittedName>
</protein>
<reference evidence="4 5" key="1">
    <citation type="submission" date="2018-05" db="EMBL/GenBank/DDBJ databases">
        <title>Freshwater and sediment microbial communities from various areas in North America, analyzing microbe dynamics in response to fracking.</title>
        <authorList>
            <person name="Lamendella R."/>
        </authorList>
    </citation>
    <scope>NUCLEOTIDE SEQUENCE [LARGE SCALE GENOMIC DNA]</scope>
    <source>
        <strain evidence="4 5">15_TX</strain>
    </source>
</reference>
<feature type="domain" description="SLH" evidence="3">
    <location>
        <begin position="31"/>
        <end position="90"/>
    </location>
</feature>
<dbReference type="Pfam" id="PF00395">
    <property type="entry name" value="SLH"/>
    <property type="match status" value="3"/>
</dbReference>